<gene>
    <name evidence="1" type="ORF">RPERSI_LOCUS30048</name>
</gene>
<dbReference type="Proteomes" id="UP000789920">
    <property type="component" value="Unassembled WGS sequence"/>
</dbReference>
<feature type="non-terminal residue" evidence="1">
    <location>
        <position position="1"/>
    </location>
</feature>
<sequence>KHVEINKGSEFVAVYAAYVQSETETIKKSRIYVFSLKTGMNMGFHEYDDTIITDKIYFIAYGVGERLLIISRNQSDDESTTHLMDPFSPRISVPAAKLFETDVEIQEPYIIKFDNVIGIINQEVAIYSGLVRKDWIPYLRKELGDHNRIFVLSDSKFITEMIKEELSGGRNFTKALFATEKGILHYDGSYLKWNLYFTPNDKPKSVPKLELEALFYDKDKAEWIP</sequence>
<feature type="non-terminal residue" evidence="1">
    <location>
        <position position="225"/>
    </location>
</feature>
<protein>
    <submittedName>
        <fullName evidence="1">7462_t:CDS:1</fullName>
    </submittedName>
</protein>
<dbReference type="EMBL" id="CAJVQC010115642">
    <property type="protein sequence ID" value="CAG8836758.1"/>
    <property type="molecule type" value="Genomic_DNA"/>
</dbReference>
<evidence type="ECO:0000313" key="2">
    <source>
        <dbReference type="Proteomes" id="UP000789920"/>
    </source>
</evidence>
<keyword evidence="2" id="KW-1185">Reference proteome</keyword>
<organism evidence="1 2">
    <name type="scientific">Racocetra persica</name>
    <dbReference type="NCBI Taxonomy" id="160502"/>
    <lineage>
        <taxon>Eukaryota</taxon>
        <taxon>Fungi</taxon>
        <taxon>Fungi incertae sedis</taxon>
        <taxon>Mucoromycota</taxon>
        <taxon>Glomeromycotina</taxon>
        <taxon>Glomeromycetes</taxon>
        <taxon>Diversisporales</taxon>
        <taxon>Gigasporaceae</taxon>
        <taxon>Racocetra</taxon>
    </lineage>
</organism>
<evidence type="ECO:0000313" key="1">
    <source>
        <dbReference type="EMBL" id="CAG8836758.1"/>
    </source>
</evidence>
<comment type="caution">
    <text evidence="1">The sequence shown here is derived from an EMBL/GenBank/DDBJ whole genome shotgun (WGS) entry which is preliminary data.</text>
</comment>
<name>A0ACA9SFD5_9GLOM</name>
<proteinExistence type="predicted"/>
<accession>A0ACA9SFD5</accession>
<reference evidence="1" key="1">
    <citation type="submission" date="2021-06" db="EMBL/GenBank/DDBJ databases">
        <authorList>
            <person name="Kallberg Y."/>
            <person name="Tangrot J."/>
            <person name="Rosling A."/>
        </authorList>
    </citation>
    <scope>NUCLEOTIDE SEQUENCE</scope>
    <source>
        <strain evidence="1">MA461A</strain>
    </source>
</reference>